<evidence type="ECO:0000313" key="9">
    <source>
        <dbReference type="Proteomes" id="UP000032304"/>
    </source>
</evidence>
<evidence type="ECO:0000313" key="8">
    <source>
        <dbReference type="EMBL" id="KJB61963.1"/>
    </source>
</evidence>
<dbReference type="Proteomes" id="UP000032304">
    <property type="component" value="Chromosome 9"/>
</dbReference>
<feature type="compositionally biased region" description="Polar residues" evidence="7">
    <location>
        <begin position="1"/>
        <end position="13"/>
    </location>
</feature>
<dbReference type="eggNOG" id="KOG1561">
    <property type="taxonomic scope" value="Eukaryota"/>
</dbReference>
<proteinExistence type="inferred from homology"/>
<dbReference type="PANTHER" id="PTHR12632">
    <property type="entry name" value="TRANSCRIPTION FACTOR NF-Y ALPHA-RELATED"/>
    <property type="match status" value="1"/>
</dbReference>
<dbReference type="EMBL" id="CM001748">
    <property type="protein sequence ID" value="KJB61963.1"/>
    <property type="molecule type" value="Genomic_DNA"/>
</dbReference>
<dbReference type="SMART" id="SM00521">
    <property type="entry name" value="CBF"/>
    <property type="match status" value="1"/>
</dbReference>
<dbReference type="InterPro" id="IPR001289">
    <property type="entry name" value="NFYA"/>
</dbReference>
<dbReference type="Gramene" id="KJB61963">
    <property type="protein sequence ID" value="KJB61963"/>
    <property type="gene ID" value="B456_009G394400"/>
</dbReference>
<evidence type="ECO:0000256" key="1">
    <source>
        <dbReference type="ARBA" id="ARBA00004123"/>
    </source>
</evidence>
<feature type="region of interest" description="Disordered" evidence="7">
    <location>
        <begin position="112"/>
        <end position="132"/>
    </location>
</feature>
<keyword evidence="2 6" id="KW-0805">Transcription regulation</keyword>
<dbReference type="PROSITE" id="PS51152">
    <property type="entry name" value="NFYA_HAP2_2"/>
    <property type="match status" value="1"/>
</dbReference>
<evidence type="ECO:0000256" key="4">
    <source>
        <dbReference type="ARBA" id="ARBA00023163"/>
    </source>
</evidence>
<keyword evidence="9" id="KW-1185">Reference proteome</keyword>
<evidence type="ECO:0000256" key="2">
    <source>
        <dbReference type="ARBA" id="ARBA00023015"/>
    </source>
</evidence>
<evidence type="ECO:0000256" key="5">
    <source>
        <dbReference type="ARBA" id="ARBA00023242"/>
    </source>
</evidence>
<dbReference type="Gene3D" id="6.10.250.2430">
    <property type="match status" value="1"/>
</dbReference>
<evidence type="ECO:0000256" key="7">
    <source>
        <dbReference type="SAM" id="MobiDB-lite"/>
    </source>
</evidence>
<evidence type="ECO:0000256" key="3">
    <source>
        <dbReference type="ARBA" id="ARBA00023125"/>
    </source>
</evidence>
<keyword evidence="4 6" id="KW-0804">Transcription</keyword>
<comment type="function">
    <text evidence="6">Component of the sequence-specific heterotrimeric transcription factor (NF-Y) which specifically recognizes a 5'-CCAAT-3' box motif found in the promoters of its target genes.</text>
</comment>
<feature type="non-terminal residue" evidence="8">
    <location>
        <position position="1"/>
    </location>
</feature>
<gene>
    <name evidence="8" type="ORF">B456_009G394400</name>
</gene>
<comment type="subcellular location">
    <subcellularLocation>
        <location evidence="1 6">Nucleus</location>
    </subcellularLocation>
</comment>
<protein>
    <recommendedName>
        <fullName evidence="6">Nuclear transcription factor Y subunit</fullName>
    </recommendedName>
</protein>
<accession>A0A0D2SFL4</accession>
<dbReference type="OMA" id="HTRINSQ"/>
<dbReference type="STRING" id="29730.A0A0D2SFL4"/>
<name>A0A0D2SFL4_GOSRA</name>
<dbReference type="GO" id="GO:0005634">
    <property type="term" value="C:nucleus"/>
    <property type="evidence" value="ECO:0007669"/>
    <property type="project" value="UniProtKB-SubCell"/>
</dbReference>
<dbReference type="AlphaFoldDB" id="A0A0D2SFL4"/>
<dbReference type="GO" id="GO:0003700">
    <property type="term" value="F:DNA-binding transcription factor activity"/>
    <property type="evidence" value="ECO:0007669"/>
    <property type="project" value="UniProtKB-UniRule"/>
</dbReference>
<keyword evidence="5 6" id="KW-0539">Nucleus</keyword>
<dbReference type="Pfam" id="PF02045">
    <property type="entry name" value="CBFB_NFYA"/>
    <property type="match status" value="1"/>
</dbReference>
<comment type="similarity">
    <text evidence="6">Belongs to the NFYA/HAP2 subunit family.</text>
</comment>
<keyword evidence="3 6" id="KW-0238">DNA-binding</keyword>
<comment type="subunit">
    <text evidence="6">Heterotrimer.</text>
</comment>
<organism evidence="8 9">
    <name type="scientific">Gossypium raimondii</name>
    <name type="common">Peruvian cotton</name>
    <name type="synonym">Gossypium klotzschianum subsp. raimondii</name>
    <dbReference type="NCBI Taxonomy" id="29730"/>
    <lineage>
        <taxon>Eukaryota</taxon>
        <taxon>Viridiplantae</taxon>
        <taxon>Streptophyta</taxon>
        <taxon>Embryophyta</taxon>
        <taxon>Tracheophyta</taxon>
        <taxon>Spermatophyta</taxon>
        <taxon>Magnoliopsida</taxon>
        <taxon>eudicotyledons</taxon>
        <taxon>Gunneridae</taxon>
        <taxon>Pentapetalae</taxon>
        <taxon>rosids</taxon>
        <taxon>malvids</taxon>
        <taxon>Malvales</taxon>
        <taxon>Malvaceae</taxon>
        <taxon>Malvoideae</taxon>
        <taxon>Gossypium</taxon>
    </lineage>
</organism>
<evidence type="ECO:0000256" key="6">
    <source>
        <dbReference type="RuleBase" id="RU367155"/>
    </source>
</evidence>
<sequence length="248" mass="27008">INQKNHTRINSQESDCKDSGDEPMLKAVIPRQQSLQSEHGLGQPMVCAKYPYLMDQGYGVFPTFGPQISGRVMLPLNLATEDGPIYAALETKVTKARKPYLHYSRHLHAVRRPRGNGGRFLNTKSSNTGKDGMEMMKANEGQLSRLTGSQISQVLQSDSGTINSYKEPNGGSSTFSGSEVSSSMYSRGDLSKGIGGDSVSHFPCNNQRDQVSVARQIILGSSHLKLFFTTLNAIALEGVVEDAQLNLV</sequence>
<reference evidence="8 9" key="1">
    <citation type="journal article" date="2012" name="Nature">
        <title>Repeated polyploidization of Gossypium genomes and the evolution of spinnable cotton fibres.</title>
        <authorList>
            <person name="Paterson A.H."/>
            <person name="Wendel J.F."/>
            <person name="Gundlach H."/>
            <person name="Guo H."/>
            <person name="Jenkins J."/>
            <person name="Jin D."/>
            <person name="Llewellyn D."/>
            <person name="Showmaker K.C."/>
            <person name="Shu S."/>
            <person name="Udall J."/>
            <person name="Yoo M.J."/>
            <person name="Byers R."/>
            <person name="Chen W."/>
            <person name="Doron-Faigenboim A."/>
            <person name="Duke M.V."/>
            <person name="Gong L."/>
            <person name="Grimwood J."/>
            <person name="Grover C."/>
            <person name="Grupp K."/>
            <person name="Hu G."/>
            <person name="Lee T.H."/>
            <person name="Li J."/>
            <person name="Lin L."/>
            <person name="Liu T."/>
            <person name="Marler B.S."/>
            <person name="Page J.T."/>
            <person name="Roberts A.W."/>
            <person name="Romanel E."/>
            <person name="Sanders W.S."/>
            <person name="Szadkowski E."/>
            <person name="Tan X."/>
            <person name="Tang H."/>
            <person name="Xu C."/>
            <person name="Wang J."/>
            <person name="Wang Z."/>
            <person name="Zhang D."/>
            <person name="Zhang L."/>
            <person name="Ashrafi H."/>
            <person name="Bedon F."/>
            <person name="Bowers J.E."/>
            <person name="Brubaker C.L."/>
            <person name="Chee P.W."/>
            <person name="Das S."/>
            <person name="Gingle A.R."/>
            <person name="Haigler C.H."/>
            <person name="Harker D."/>
            <person name="Hoffmann L.V."/>
            <person name="Hovav R."/>
            <person name="Jones D.C."/>
            <person name="Lemke C."/>
            <person name="Mansoor S."/>
            <person name="ur Rahman M."/>
            <person name="Rainville L.N."/>
            <person name="Rambani A."/>
            <person name="Reddy U.K."/>
            <person name="Rong J.K."/>
            <person name="Saranga Y."/>
            <person name="Scheffler B.E."/>
            <person name="Scheffler J.A."/>
            <person name="Stelly D.M."/>
            <person name="Triplett B.A."/>
            <person name="Van Deynze A."/>
            <person name="Vaslin M.F."/>
            <person name="Waghmare V.N."/>
            <person name="Walford S.A."/>
            <person name="Wright R.J."/>
            <person name="Zaki E.A."/>
            <person name="Zhang T."/>
            <person name="Dennis E.S."/>
            <person name="Mayer K.F."/>
            <person name="Peterson D.G."/>
            <person name="Rokhsar D.S."/>
            <person name="Wang X."/>
            <person name="Schmutz J."/>
        </authorList>
    </citation>
    <scope>NUCLEOTIDE SEQUENCE [LARGE SCALE GENOMIC DNA]</scope>
</reference>
<feature type="region of interest" description="Disordered" evidence="7">
    <location>
        <begin position="1"/>
        <end position="21"/>
    </location>
</feature>
<dbReference type="GO" id="GO:0003677">
    <property type="term" value="F:DNA binding"/>
    <property type="evidence" value="ECO:0007669"/>
    <property type="project" value="UniProtKB-KW"/>
</dbReference>